<feature type="compositionally biased region" description="Polar residues" evidence="1">
    <location>
        <begin position="285"/>
        <end position="299"/>
    </location>
</feature>
<protein>
    <recommendedName>
        <fullName evidence="4">CCHC-type domain-containing protein</fullName>
    </recommendedName>
</protein>
<evidence type="ECO:0000256" key="1">
    <source>
        <dbReference type="SAM" id="MobiDB-lite"/>
    </source>
</evidence>
<dbReference type="EMBL" id="MJBS01000195">
    <property type="protein sequence ID" value="OHE91209.1"/>
    <property type="molecule type" value="Genomic_DNA"/>
</dbReference>
<dbReference type="Proteomes" id="UP000176998">
    <property type="component" value="Unassembled WGS sequence"/>
</dbReference>
<proteinExistence type="predicted"/>
<dbReference type="STRING" id="1209926.A0A1G4APW0"/>
<sequence>MSDEGNRPADVGECASRPDETNSSKSCANCSEPGHELADCSHMGFRDCKRGAIAGCPMCNTKSHQYSDCEQLPAGGHERLQHHMEWLVRRRRNLPPIAAEVDVWILVLGFPDDGYGYPWSRSFTKRLGDRPYGSLGQNKFDMKDFAAGHGFFDESTNSLDEIKRRIDFTIPDKPSAEYSNTNLLGQAHIPDGGHWRNDLKDNAEYTLSWNRIKNQRREEKHWETDVKLRLHWVRTVYPAVFAKESSAWARTFGDFLLHEKPKGLDDVAFLRKLRDQAASRVADQSKPQPQGEGTPSQESQTKRESPPKSETHLTASPEPRVEERLTKSATTPLKVRQEIWMALCPDRQCVGGFPFEVPVPTCAQLKAHVIDDLDDGNSNKNTGQKRIPLANYTHPHVTIGLFQRQRPDGEPVYTLVLGLTESAFTLRFSRLGLLQAYDMVICWASKVDKDGVSFPLRAAFDGCNAVTESFAAGAVRIGEMAELEKQIERLAPRCSRFDQVVERVKEWMERRRHTAHFASREDWNGALRTWWEAEHDDLGGLDRESLKEACQQALKAKLKEWKKEKKRAIREPDSDLEIIESPPRKKACVR</sequence>
<evidence type="ECO:0000313" key="2">
    <source>
        <dbReference type="EMBL" id="OHE91209.1"/>
    </source>
</evidence>
<accession>A0A1G4APW0</accession>
<gene>
    <name evidence="2" type="ORF">CORC01_13486</name>
</gene>
<keyword evidence="3" id="KW-1185">Reference proteome</keyword>
<comment type="caution">
    <text evidence="2">The sequence shown here is derived from an EMBL/GenBank/DDBJ whole genome shotgun (WGS) entry which is preliminary data.</text>
</comment>
<reference evidence="2 3" key="1">
    <citation type="submission" date="2016-09" db="EMBL/GenBank/DDBJ databases">
        <authorList>
            <person name="Capua I."/>
            <person name="De Benedictis P."/>
            <person name="Joannis T."/>
            <person name="Lombin L.H."/>
            <person name="Cattoli G."/>
        </authorList>
    </citation>
    <scope>NUCLEOTIDE SEQUENCE [LARGE SCALE GENOMIC DNA]</scope>
    <source>
        <strain evidence="2 3">IMI 309357</strain>
    </source>
</reference>
<organism evidence="2 3">
    <name type="scientific">Colletotrichum orchidophilum</name>
    <dbReference type="NCBI Taxonomy" id="1209926"/>
    <lineage>
        <taxon>Eukaryota</taxon>
        <taxon>Fungi</taxon>
        <taxon>Dikarya</taxon>
        <taxon>Ascomycota</taxon>
        <taxon>Pezizomycotina</taxon>
        <taxon>Sordariomycetes</taxon>
        <taxon>Hypocreomycetidae</taxon>
        <taxon>Glomerellales</taxon>
        <taxon>Glomerellaceae</taxon>
        <taxon>Colletotrichum</taxon>
    </lineage>
</organism>
<evidence type="ECO:0008006" key="4">
    <source>
        <dbReference type="Google" id="ProtNLM"/>
    </source>
</evidence>
<feature type="region of interest" description="Disordered" evidence="1">
    <location>
        <begin position="1"/>
        <end position="30"/>
    </location>
</feature>
<dbReference type="GeneID" id="34566613"/>
<dbReference type="OrthoDB" id="4777753at2759"/>
<feature type="compositionally biased region" description="Basic and acidic residues" evidence="1">
    <location>
        <begin position="300"/>
        <end position="311"/>
    </location>
</feature>
<feature type="region of interest" description="Disordered" evidence="1">
    <location>
        <begin position="278"/>
        <end position="328"/>
    </location>
</feature>
<dbReference type="RefSeq" id="XP_022468382.1">
    <property type="nucleotide sequence ID" value="XM_022625103.1"/>
</dbReference>
<evidence type="ECO:0000313" key="3">
    <source>
        <dbReference type="Proteomes" id="UP000176998"/>
    </source>
</evidence>
<name>A0A1G4APW0_9PEZI</name>
<dbReference type="AlphaFoldDB" id="A0A1G4APW0"/>